<dbReference type="SUPFAM" id="SSF56954">
    <property type="entry name" value="Outer membrane efflux proteins (OEP)"/>
    <property type="match status" value="1"/>
</dbReference>
<dbReference type="AlphaFoldDB" id="A0A930UDX5"/>
<dbReference type="GO" id="GO:0015562">
    <property type="term" value="F:efflux transmembrane transporter activity"/>
    <property type="evidence" value="ECO:0007669"/>
    <property type="project" value="InterPro"/>
</dbReference>
<evidence type="ECO:0000256" key="1">
    <source>
        <dbReference type="ARBA" id="ARBA00004442"/>
    </source>
</evidence>
<keyword evidence="8" id="KW-0175">Coiled coil</keyword>
<comment type="similarity">
    <text evidence="2">Belongs to the outer membrane factor (OMF) (TC 1.B.17) family.</text>
</comment>
<dbReference type="EMBL" id="JADHEI010000052">
    <property type="protein sequence ID" value="MBF2735778.1"/>
    <property type="molecule type" value="Genomic_DNA"/>
</dbReference>
<evidence type="ECO:0000313" key="10">
    <source>
        <dbReference type="Proteomes" id="UP000604381"/>
    </source>
</evidence>
<evidence type="ECO:0000256" key="6">
    <source>
        <dbReference type="ARBA" id="ARBA00023136"/>
    </source>
</evidence>
<reference evidence="9" key="1">
    <citation type="submission" date="2020-10" db="EMBL/GenBank/DDBJ databases">
        <title>An improved Amphimedon queenslandica hologenome assembly reveals how three proteobacterial symbionts can extend the metabolic phenotypic of their marine sponge host.</title>
        <authorList>
            <person name="Degnan B."/>
            <person name="Degnan S."/>
            <person name="Xiang X."/>
        </authorList>
    </citation>
    <scope>NUCLEOTIDE SEQUENCE</scope>
    <source>
        <strain evidence="9">AqS2</strain>
    </source>
</reference>
<proteinExistence type="inferred from homology"/>
<evidence type="ECO:0000256" key="4">
    <source>
        <dbReference type="ARBA" id="ARBA00022452"/>
    </source>
</evidence>
<keyword evidence="5" id="KW-0812">Transmembrane</keyword>
<accession>A0A930UDX5</accession>
<comment type="caution">
    <text evidence="9">The sequence shown here is derived from an EMBL/GenBank/DDBJ whole genome shotgun (WGS) entry which is preliminary data.</text>
</comment>
<dbReference type="Proteomes" id="UP000604381">
    <property type="component" value="Unassembled WGS sequence"/>
</dbReference>
<evidence type="ECO:0000313" key="9">
    <source>
        <dbReference type="EMBL" id="MBF2735778.1"/>
    </source>
</evidence>
<organism evidence="9 10">
    <name type="scientific">Candidatus Amphirhobacter heronislandensis</name>
    <dbReference type="NCBI Taxonomy" id="1732024"/>
    <lineage>
        <taxon>Bacteria</taxon>
        <taxon>Pseudomonadati</taxon>
        <taxon>Pseudomonadota</taxon>
        <taxon>Gammaproteobacteria</taxon>
        <taxon>Candidatus Tethybacterales</taxon>
        <taxon>Candidatus Tethybacteraceae</taxon>
        <taxon>Candidatus Amphirhobacter</taxon>
    </lineage>
</organism>
<dbReference type="PANTHER" id="PTHR30026">
    <property type="entry name" value="OUTER MEMBRANE PROTEIN TOLC"/>
    <property type="match status" value="1"/>
</dbReference>
<dbReference type="Pfam" id="PF02321">
    <property type="entry name" value="OEP"/>
    <property type="match status" value="1"/>
</dbReference>
<gene>
    <name evidence="9" type="ORF">ISN26_06885</name>
</gene>
<protein>
    <submittedName>
        <fullName evidence="9">TolC family protein</fullName>
    </submittedName>
</protein>
<keyword evidence="7" id="KW-0998">Cell outer membrane</keyword>
<evidence type="ECO:0000256" key="3">
    <source>
        <dbReference type="ARBA" id="ARBA00022448"/>
    </source>
</evidence>
<keyword evidence="10" id="KW-1185">Reference proteome</keyword>
<evidence type="ECO:0000256" key="8">
    <source>
        <dbReference type="SAM" id="Coils"/>
    </source>
</evidence>
<dbReference type="GO" id="GO:0015288">
    <property type="term" value="F:porin activity"/>
    <property type="evidence" value="ECO:0007669"/>
    <property type="project" value="TreeGrafter"/>
</dbReference>
<keyword evidence="3" id="KW-0813">Transport</keyword>
<evidence type="ECO:0000256" key="7">
    <source>
        <dbReference type="ARBA" id="ARBA00023237"/>
    </source>
</evidence>
<dbReference type="PANTHER" id="PTHR30026:SF20">
    <property type="entry name" value="OUTER MEMBRANE PROTEIN TOLC"/>
    <property type="match status" value="1"/>
</dbReference>
<keyword evidence="6" id="KW-0472">Membrane</keyword>
<evidence type="ECO:0000256" key="2">
    <source>
        <dbReference type="ARBA" id="ARBA00007613"/>
    </source>
</evidence>
<dbReference type="Gene3D" id="1.20.1600.10">
    <property type="entry name" value="Outer membrane efflux proteins (OEP)"/>
    <property type="match status" value="1"/>
</dbReference>
<comment type="subcellular location">
    <subcellularLocation>
        <location evidence="1">Cell outer membrane</location>
    </subcellularLocation>
</comment>
<feature type="coiled-coil region" evidence="8">
    <location>
        <begin position="109"/>
        <end position="197"/>
    </location>
</feature>
<sequence>AAANALENAVAELEHLAYRDADAIDALGGGPLDLDPLDFDSWLAAAYDAPDVQLAELDVAIARADMERQEKSLLPSLEFEANLDQEGEATYGINFSSPLFSSGGASAALRGLERGVEGLEAAADSLRRQKELELRVALREFRQQGAVVDSLRARLEAESRRLEQARASYELDIGLLADALDAEAALAEAALQLEQARHGQLQAYLGLLAASGGMTVEAAAGLEGLFAR</sequence>
<name>A0A930UDX5_9GAMM</name>
<dbReference type="GO" id="GO:0009279">
    <property type="term" value="C:cell outer membrane"/>
    <property type="evidence" value="ECO:0007669"/>
    <property type="project" value="UniProtKB-SubCell"/>
</dbReference>
<dbReference type="InterPro" id="IPR051906">
    <property type="entry name" value="TolC-like"/>
</dbReference>
<evidence type="ECO:0000256" key="5">
    <source>
        <dbReference type="ARBA" id="ARBA00022692"/>
    </source>
</evidence>
<keyword evidence="4" id="KW-1134">Transmembrane beta strand</keyword>
<feature type="non-terminal residue" evidence="9">
    <location>
        <position position="1"/>
    </location>
</feature>
<dbReference type="InterPro" id="IPR003423">
    <property type="entry name" value="OMP_efflux"/>
</dbReference>
<dbReference type="GO" id="GO:1990281">
    <property type="term" value="C:efflux pump complex"/>
    <property type="evidence" value="ECO:0007669"/>
    <property type="project" value="TreeGrafter"/>
</dbReference>